<dbReference type="AlphaFoldDB" id="A0A8J3ZZA4"/>
<evidence type="ECO:0000313" key="2">
    <source>
        <dbReference type="EMBL" id="GIJ72797.1"/>
    </source>
</evidence>
<accession>A0A8J3ZZA4</accession>
<keyword evidence="1" id="KW-0472">Membrane</keyword>
<proteinExistence type="predicted"/>
<feature type="transmembrane region" description="Helical" evidence="1">
    <location>
        <begin position="25"/>
        <end position="43"/>
    </location>
</feature>
<evidence type="ECO:0000313" key="3">
    <source>
        <dbReference type="Proteomes" id="UP000635606"/>
    </source>
</evidence>
<evidence type="ECO:0000256" key="1">
    <source>
        <dbReference type="SAM" id="Phobius"/>
    </source>
</evidence>
<dbReference type="Proteomes" id="UP000635606">
    <property type="component" value="Unassembled WGS sequence"/>
</dbReference>
<sequence length="52" mass="5926">MGESFQAAWNEVPIAQYHVRRYDAWYAHITLTVLAAFLFGVRANEAAKDVAR</sequence>
<keyword evidence="1" id="KW-1133">Transmembrane helix</keyword>
<keyword evidence="3" id="KW-1185">Reference proteome</keyword>
<comment type="caution">
    <text evidence="2">The sequence shown here is derived from an EMBL/GenBank/DDBJ whole genome shotgun (WGS) entry which is preliminary data.</text>
</comment>
<gene>
    <name evidence="2" type="ORF">Voc01_077140</name>
</gene>
<reference evidence="2" key="1">
    <citation type="submission" date="2021-01" db="EMBL/GenBank/DDBJ databases">
        <title>Whole genome shotgun sequence of Virgisporangium ochraceum NBRC 16418.</title>
        <authorList>
            <person name="Komaki H."/>
            <person name="Tamura T."/>
        </authorList>
    </citation>
    <scope>NUCLEOTIDE SEQUENCE</scope>
    <source>
        <strain evidence="2">NBRC 16418</strain>
    </source>
</reference>
<keyword evidence="1" id="KW-0812">Transmembrane</keyword>
<organism evidence="2 3">
    <name type="scientific">Virgisporangium ochraceum</name>
    <dbReference type="NCBI Taxonomy" id="65505"/>
    <lineage>
        <taxon>Bacteria</taxon>
        <taxon>Bacillati</taxon>
        <taxon>Actinomycetota</taxon>
        <taxon>Actinomycetes</taxon>
        <taxon>Micromonosporales</taxon>
        <taxon>Micromonosporaceae</taxon>
        <taxon>Virgisporangium</taxon>
    </lineage>
</organism>
<dbReference type="EMBL" id="BOPH01000105">
    <property type="protein sequence ID" value="GIJ72797.1"/>
    <property type="molecule type" value="Genomic_DNA"/>
</dbReference>
<protein>
    <submittedName>
        <fullName evidence="2">Uncharacterized protein</fullName>
    </submittedName>
</protein>
<name>A0A8J3ZZA4_9ACTN</name>